<dbReference type="SUPFAM" id="SSF56176">
    <property type="entry name" value="FAD-binding/transporter-associated domain-like"/>
    <property type="match status" value="1"/>
</dbReference>
<dbReference type="Gene3D" id="1.10.45.10">
    <property type="entry name" value="Vanillyl-alcohol Oxidase, Chain A, domain 4"/>
    <property type="match status" value="1"/>
</dbReference>
<name>A0ABS0Y4U7_9HYPH</name>
<dbReference type="Pfam" id="PF02913">
    <property type="entry name" value="FAD-oxidase_C"/>
    <property type="match status" value="1"/>
</dbReference>
<dbReference type="InterPro" id="IPR016167">
    <property type="entry name" value="FAD-bd_PCMH_sub1"/>
</dbReference>
<dbReference type="InterPro" id="IPR016164">
    <property type="entry name" value="FAD-linked_Oxase-like_C"/>
</dbReference>
<gene>
    <name evidence="7" type="ORF">JAO75_16890</name>
</gene>
<dbReference type="InterPro" id="IPR017896">
    <property type="entry name" value="4Fe4S_Fe-S-bd"/>
</dbReference>
<dbReference type="InterPro" id="IPR036318">
    <property type="entry name" value="FAD-bd_PCMH-like_sf"/>
</dbReference>
<comment type="caution">
    <text evidence="7">The sequence shown here is derived from an EMBL/GenBank/DDBJ whole genome shotgun (WGS) entry which is preliminary data.</text>
</comment>
<proteinExistence type="predicted"/>
<dbReference type="RefSeq" id="WP_199050309.1">
    <property type="nucleotide sequence ID" value="NZ_JAELXT010000020.1"/>
</dbReference>
<dbReference type="InterPro" id="IPR016166">
    <property type="entry name" value="FAD-bd_PCMH"/>
</dbReference>
<evidence type="ECO:0000259" key="6">
    <source>
        <dbReference type="PROSITE" id="PS51387"/>
    </source>
</evidence>
<dbReference type="Gene3D" id="3.30.70.2740">
    <property type="match status" value="1"/>
</dbReference>
<dbReference type="EMBL" id="JAELXT010000020">
    <property type="protein sequence ID" value="MBJ6127080.1"/>
    <property type="molecule type" value="Genomic_DNA"/>
</dbReference>
<feature type="domain" description="FAD-binding PCMH-type" evidence="6">
    <location>
        <begin position="67"/>
        <end position="296"/>
    </location>
</feature>
<evidence type="ECO:0000313" key="7">
    <source>
        <dbReference type="EMBL" id="MBJ6127080.1"/>
    </source>
</evidence>
<evidence type="ECO:0000256" key="1">
    <source>
        <dbReference type="ARBA" id="ARBA00001974"/>
    </source>
</evidence>
<dbReference type="PROSITE" id="PS51387">
    <property type="entry name" value="FAD_PCMH"/>
    <property type="match status" value="1"/>
</dbReference>
<dbReference type="SUPFAM" id="SSF46548">
    <property type="entry name" value="alpha-helical ferredoxin"/>
    <property type="match status" value="1"/>
</dbReference>
<evidence type="ECO:0000256" key="3">
    <source>
        <dbReference type="ARBA" id="ARBA00022827"/>
    </source>
</evidence>
<dbReference type="Pfam" id="PF01565">
    <property type="entry name" value="FAD_binding_4"/>
    <property type="match status" value="1"/>
</dbReference>
<evidence type="ECO:0000256" key="5">
    <source>
        <dbReference type="SAM" id="MobiDB-lite"/>
    </source>
</evidence>
<sequence length="986" mass="110001">MSDRLRTDNGHYHSRREERGSNGRIREAWTQAPDRDALAQDLVRAVDGEVRFTDGDRALYATDSSNYRQVPLGVVIPESAEDVVRTVEVCRKHRAPLVSRGGGTSLAGQTCNTAVVIDFSKYLGRILEIDPGKRRARVEPGCVLDHLRDAAERHHLTFGPDPATHSHNTLGGMIGNNSCGVHSVQAGRTADNVAALDILTYDGLRLQVGRTGDAELRSILAAGGRRAEIYRKLDTFRHKYAELIRERFPRIPRRVSGYADLDKLLPENGFDVAKALVGTEGTCVTILEATLRLIPSPPERILVIVGFADIFQAADAVPLILEHKPLAIEGIDHFLVDSMMRKHLHESDMRLLPEGCDWLVIEFGGDTEEEAVGKGRQLIEIFDAKPHAEAKLIRRNEAEERIWAVRRAGLPGSAYVPDRPETWEGWEDTAVAPERLGDYLRDLKALFDRYGYVSPMYGHFGDGLVHCRVSFDLKSEQGIETWRRFLEEAADLVVRYGGSLSGEHGDGQSRAALLEKMYGPELIQAFREFKMIWDPHGMMNPGKIVDPYPITSNLRLGPSYDPPSQKTHFHFEEEGGFRGAVERCVGVGKCRRHDSKDQVMCPSYLVTLEEKHSTRGRARMLFEMLHGGAINDGWRSDEVEGALKLCLACKGCKSDCPVSVDMATYKAEFRAHYYKRRLRPRSAYSMGLIYWWARFGAKAPLLANFTTQVPLVRNVTKAVGGIAQQRTLPRLAHQTFTEWFRQRGRQATGGRRVLLWPDTFSNFFRPETAIAATQALEAAGYEVTIPRRPLCCGRPLYDQGMLTSAKRLWRQTMRVLGPDIASGTPVIGLEPACVTAFKDELLGLFPEDRQAQQLSSQTTFFSDFLSKKADGLNIPRTGHRALVQIHCNHHAVIHKEGERRLLDALGLDYEIMPSGCCGMAGAFGFSAETHDVGLAVGERVLLPMVRAADEDVLILANGFSCREQIEQGTGRRTLHIAEVVNNLLAR</sequence>
<dbReference type="InterPro" id="IPR016169">
    <property type="entry name" value="FAD-bd_PCMH_sub2"/>
</dbReference>
<dbReference type="InterPro" id="IPR004017">
    <property type="entry name" value="Cys_rich_dom"/>
</dbReference>
<dbReference type="Proteomes" id="UP000620670">
    <property type="component" value="Unassembled WGS sequence"/>
</dbReference>
<keyword evidence="3" id="KW-0274">FAD</keyword>
<reference evidence="8" key="1">
    <citation type="submission" date="2020-12" db="EMBL/GenBank/DDBJ databases">
        <title>Hymenobacter sp.</title>
        <authorList>
            <person name="Kim M.K."/>
        </authorList>
    </citation>
    <scope>NUCLEOTIDE SEQUENCE [LARGE SCALE GENOMIC DNA]</scope>
    <source>
        <strain evidence="8">BT325</strain>
    </source>
</reference>
<feature type="region of interest" description="Disordered" evidence="5">
    <location>
        <begin position="1"/>
        <end position="25"/>
    </location>
</feature>
<dbReference type="InterPro" id="IPR006094">
    <property type="entry name" value="Oxid_FAD_bind_N"/>
</dbReference>
<dbReference type="Pfam" id="PF13183">
    <property type="entry name" value="Fer4_8"/>
    <property type="match status" value="1"/>
</dbReference>
<accession>A0ABS0Y4U7</accession>
<keyword evidence="2" id="KW-0285">Flavoprotein</keyword>
<evidence type="ECO:0000313" key="8">
    <source>
        <dbReference type="Proteomes" id="UP000620670"/>
    </source>
</evidence>
<dbReference type="Pfam" id="PF02754">
    <property type="entry name" value="CCG"/>
    <property type="match status" value="1"/>
</dbReference>
<dbReference type="PANTHER" id="PTHR11748">
    <property type="entry name" value="D-LACTATE DEHYDROGENASE"/>
    <property type="match status" value="1"/>
</dbReference>
<dbReference type="Gene3D" id="3.30.43.10">
    <property type="entry name" value="Uridine Diphospho-n-acetylenolpyruvylglucosamine Reductase, domain 2"/>
    <property type="match status" value="1"/>
</dbReference>
<dbReference type="PANTHER" id="PTHR11748:SF119">
    <property type="entry name" value="D-2-HYDROXYGLUTARATE DEHYDROGENASE"/>
    <property type="match status" value="1"/>
</dbReference>
<comment type="cofactor">
    <cofactor evidence="1">
        <name>FAD</name>
        <dbReference type="ChEBI" id="CHEBI:57692"/>
    </cofactor>
</comment>
<dbReference type="InterPro" id="IPR004113">
    <property type="entry name" value="FAD-bd_oxidored_4_C"/>
</dbReference>
<protein>
    <submittedName>
        <fullName evidence="7">FAD-binding oxidoreductase</fullName>
    </submittedName>
</protein>
<organism evidence="7 8">
    <name type="scientific">Microvirga splendida</name>
    <dbReference type="NCBI Taxonomy" id="2795727"/>
    <lineage>
        <taxon>Bacteria</taxon>
        <taxon>Pseudomonadati</taxon>
        <taxon>Pseudomonadota</taxon>
        <taxon>Alphaproteobacteria</taxon>
        <taxon>Hyphomicrobiales</taxon>
        <taxon>Methylobacteriaceae</taxon>
        <taxon>Microvirga</taxon>
    </lineage>
</organism>
<evidence type="ECO:0000256" key="2">
    <source>
        <dbReference type="ARBA" id="ARBA00022630"/>
    </source>
</evidence>
<keyword evidence="4" id="KW-0560">Oxidoreductase</keyword>
<dbReference type="Gene3D" id="3.30.465.10">
    <property type="match status" value="1"/>
</dbReference>
<keyword evidence="8" id="KW-1185">Reference proteome</keyword>
<dbReference type="SUPFAM" id="SSF55103">
    <property type="entry name" value="FAD-linked oxidases, C-terminal domain"/>
    <property type="match status" value="1"/>
</dbReference>
<evidence type="ECO:0000256" key="4">
    <source>
        <dbReference type="ARBA" id="ARBA00023002"/>
    </source>
</evidence>
<dbReference type="InterPro" id="IPR016171">
    <property type="entry name" value="Vanillyl_alc_oxidase_C-sub2"/>
</dbReference>